<dbReference type="NCBIfam" id="TIGR00016">
    <property type="entry name" value="ackA"/>
    <property type="match status" value="1"/>
</dbReference>
<feature type="binding site" evidence="9">
    <location>
        <begin position="329"/>
        <end position="333"/>
    </location>
    <ligand>
        <name>ATP</name>
        <dbReference type="ChEBI" id="CHEBI:30616"/>
    </ligand>
</feature>
<feature type="site" description="Transition state stabilizer" evidence="9">
    <location>
        <position position="242"/>
    </location>
</feature>
<dbReference type="PANTHER" id="PTHR21060:SF21">
    <property type="entry name" value="ACETATE KINASE"/>
    <property type="match status" value="1"/>
</dbReference>
<evidence type="ECO:0000256" key="9">
    <source>
        <dbReference type="HAMAP-Rule" id="MF_00020"/>
    </source>
</evidence>
<evidence type="ECO:0000256" key="2">
    <source>
        <dbReference type="ARBA" id="ARBA00022490"/>
    </source>
</evidence>
<organism evidence="11 12">
    <name type="scientific">Thauera aromatica K172</name>
    <dbReference type="NCBI Taxonomy" id="44139"/>
    <lineage>
        <taxon>Bacteria</taxon>
        <taxon>Pseudomonadati</taxon>
        <taxon>Pseudomonadota</taxon>
        <taxon>Betaproteobacteria</taxon>
        <taxon>Rhodocyclales</taxon>
        <taxon>Zoogloeaceae</taxon>
        <taxon>Thauera</taxon>
    </lineage>
</organism>
<feature type="binding site" evidence="9">
    <location>
        <begin position="209"/>
        <end position="213"/>
    </location>
    <ligand>
        <name>ATP</name>
        <dbReference type="ChEBI" id="CHEBI:30616"/>
    </ligand>
</feature>
<dbReference type="Pfam" id="PF00871">
    <property type="entry name" value="Acetate_kinase"/>
    <property type="match status" value="1"/>
</dbReference>
<dbReference type="RefSeq" id="WP_107220114.1">
    <property type="nucleotide sequence ID" value="NZ_CP028339.1"/>
</dbReference>
<dbReference type="Proteomes" id="UP000241885">
    <property type="component" value="Chromosome"/>
</dbReference>
<dbReference type="PIRSF" id="PIRSF000722">
    <property type="entry name" value="Acetate_prop_kin"/>
    <property type="match status" value="1"/>
</dbReference>
<dbReference type="HAMAP" id="MF_00020">
    <property type="entry name" value="Acetate_kinase"/>
    <property type="match status" value="1"/>
</dbReference>
<dbReference type="AlphaFoldDB" id="A0A2R4BKB8"/>
<comment type="subcellular location">
    <subcellularLocation>
        <location evidence="9">Cytoplasm</location>
    </subcellularLocation>
</comment>
<dbReference type="PROSITE" id="PS01075">
    <property type="entry name" value="ACETATE_KINASE_1"/>
    <property type="match status" value="1"/>
</dbReference>
<keyword evidence="4 9" id="KW-0479">Metal-binding</keyword>
<comment type="pathway">
    <text evidence="9">Metabolic intermediate biosynthesis; acetyl-CoA biosynthesis; acetyl-CoA from acetate: step 1/2.</text>
</comment>
<proteinExistence type="inferred from homology"/>
<evidence type="ECO:0000313" key="11">
    <source>
        <dbReference type="EMBL" id="AVR87780.1"/>
    </source>
</evidence>
<dbReference type="UniPathway" id="UPA00340">
    <property type="reaction ID" value="UER00458"/>
</dbReference>
<comment type="function">
    <text evidence="9">Catalyzes the formation of acetyl phosphate from acetate and ATP. Can also catalyze the reverse reaction.</text>
</comment>
<keyword evidence="8 9" id="KW-0460">Magnesium</keyword>
<keyword evidence="3 9" id="KW-0808">Transferase</keyword>
<dbReference type="GO" id="GO:0006085">
    <property type="term" value="P:acetyl-CoA biosynthetic process"/>
    <property type="evidence" value="ECO:0007669"/>
    <property type="project" value="UniProtKB-UniRule"/>
</dbReference>
<keyword evidence="2 9" id="KW-0963">Cytoplasm</keyword>
<reference evidence="11 12" key="1">
    <citation type="submission" date="2018-03" db="EMBL/GenBank/DDBJ databases">
        <title>Complete genome sequence of Thauera aromatica, a model organism for studying aromatic compound degradation under denitrifying conditions.</title>
        <authorList>
            <person name="Lo H.-Y."/>
            <person name="Goris T."/>
            <person name="Boll M."/>
            <person name="Mueller J.A."/>
        </authorList>
    </citation>
    <scope>NUCLEOTIDE SEQUENCE [LARGE SCALE GENOMIC DNA]</scope>
    <source>
        <strain evidence="11 12">K172</strain>
    </source>
</reference>
<evidence type="ECO:0000256" key="10">
    <source>
        <dbReference type="RuleBase" id="RU003835"/>
    </source>
</evidence>
<name>A0A2R4BKB8_THAAR</name>
<dbReference type="InterPro" id="IPR004372">
    <property type="entry name" value="Ac/propionate_kinase"/>
</dbReference>
<evidence type="ECO:0000313" key="12">
    <source>
        <dbReference type="Proteomes" id="UP000241885"/>
    </source>
</evidence>
<comment type="cofactor">
    <cofactor evidence="9">
        <name>Mg(2+)</name>
        <dbReference type="ChEBI" id="CHEBI:18420"/>
    </cofactor>
    <cofactor evidence="9">
        <name>Mn(2+)</name>
        <dbReference type="ChEBI" id="CHEBI:29035"/>
    </cofactor>
    <text evidence="9">Mg(2+). Can also accept Mn(2+).</text>
</comment>
<feature type="binding site" evidence="9">
    <location>
        <position position="383"/>
    </location>
    <ligand>
        <name>Mg(2+)</name>
        <dbReference type="ChEBI" id="CHEBI:18420"/>
    </ligand>
</feature>
<dbReference type="InterPro" id="IPR000890">
    <property type="entry name" value="Aliphatic_acid_kin_short-chain"/>
</dbReference>
<keyword evidence="12" id="KW-1185">Reference proteome</keyword>
<dbReference type="GO" id="GO:0008776">
    <property type="term" value="F:acetate kinase activity"/>
    <property type="evidence" value="ECO:0007669"/>
    <property type="project" value="UniProtKB-UniRule"/>
</dbReference>
<dbReference type="GO" id="GO:0006083">
    <property type="term" value="P:acetate metabolic process"/>
    <property type="evidence" value="ECO:0007669"/>
    <property type="project" value="TreeGrafter"/>
</dbReference>
<protein>
    <recommendedName>
        <fullName evidence="9">Acetate kinase</fullName>
        <ecNumber evidence="9">2.7.2.1</ecNumber>
    </recommendedName>
    <alternativeName>
        <fullName evidence="9">Acetokinase</fullName>
    </alternativeName>
</protein>
<evidence type="ECO:0000256" key="8">
    <source>
        <dbReference type="ARBA" id="ARBA00022842"/>
    </source>
</evidence>
<dbReference type="PRINTS" id="PR00471">
    <property type="entry name" value="ACETATEKNASE"/>
</dbReference>
<feature type="binding site" evidence="9">
    <location>
        <position position="94"/>
    </location>
    <ligand>
        <name>substrate</name>
    </ligand>
</feature>
<feature type="active site" description="Proton donor/acceptor" evidence="9">
    <location>
        <position position="151"/>
    </location>
</feature>
<dbReference type="EMBL" id="CP028339">
    <property type="protein sequence ID" value="AVR87780.1"/>
    <property type="molecule type" value="Genomic_DNA"/>
</dbReference>
<dbReference type="PANTHER" id="PTHR21060">
    <property type="entry name" value="ACETATE KINASE"/>
    <property type="match status" value="1"/>
</dbReference>
<feature type="binding site" evidence="9">
    <location>
        <position position="8"/>
    </location>
    <ligand>
        <name>Mg(2+)</name>
        <dbReference type="ChEBI" id="CHEBI:18420"/>
    </ligand>
</feature>
<dbReference type="InterPro" id="IPR043129">
    <property type="entry name" value="ATPase_NBD"/>
</dbReference>
<dbReference type="SUPFAM" id="SSF53067">
    <property type="entry name" value="Actin-like ATPase domain"/>
    <property type="match status" value="2"/>
</dbReference>
<dbReference type="GO" id="GO:0005829">
    <property type="term" value="C:cytosol"/>
    <property type="evidence" value="ECO:0007669"/>
    <property type="project" value="TreeGrafter"/>
</dbReference>
<comment type="similarity">
    <text evidence="1 9 10">Belongs to the acetokinase family.</text>
</comment>
<evidence type="ECO:0000256" key="6">
    <source>
        <dbReference type="ARBA" id="ARBA00022777"/>
    </source>
</evidence>
<keyword evidence="6 9" id="KW-0418">Kinase</keyword>
<dbReference type="GO" id="GO:0000287">
    <property type="term" value="F:magnesium ion binding"/>
    <property type="evidence" value="ECO:0007669"/>
    <property type="project" value="UniProtKB-UniRule"/>
</dbReference>
<feature type="binding site" evidence="9">
    <location>
        <begin position="284"/>
        <end position="286"/>
    </location>
    <ligand>
        <name>ATP</name>
        <dbReference type="ChEBI" id="CHEBI:30616"/>
    </ligand>
</feature>
<dbReference type="GO" id="GO:0005524">
    <property type="term" value="F:ATP binding"/>
    <property type="evidence" value="ECO:0007669"/>
    <property type="project" value="UniProtKB-KW"/>
</dbReference>
<dbReference type="Gene3D" id="3.30.420.40">
    <property type="match status" value="2"/>
</dbReference>
<dbReference type="KEGG" id="tak:Tharo_0838"/>
<evidence type="ECO:0000256" key="1">
    <source>
        <dbReference type="ARBA" id="ARBA00008748"/>
    </source>
</evidence>
<keyword evidence="7 9" id="KW-0067">ATP-binding</keyword>
<dbReference type="InterPro" id="IPR023865">
    <property type="entry name" value="Aliphatic_acid_kinase_CS"/>
</dbReference>
<comment type="catalytic activity">
    <reaction evidence="9">
        <text>acetate + ATP = acetyl phosphate + ADP</text>
        <dbReference type="Rhea" id="RHEA:11352"/>
        <dbReference type="ChEBI" id="CHEBI:22191"/>
        <dbReference type="ChEBI" id="CHEBI:30089"/>
        <dbReference type="ChEBI" id="CHEBI:30616"/>
        <dbReference type="ChEBI" id="CHEBI:456216"/>
        <dbReference type="EC" id="2.7.2.1"/>
    </reaction>
</comment>
<feature type="site" description="Transition state stabilizer" evidence="9">
    <location>
        <position position="182"/>
    </location>
</feature>
<sequence>MKAVLVLNAGSSSLKFALYALDRTLAPAPAVCGQVDGIGASPEVTLDTAAGERIREAVATAGGQGEQHRAALEHVFGLLVRHNPALDIAAAGHRIVHGGDHFSAPTRLDEAVLRTLDTFVPLAPLHQPHNLRAVRAVAALMPDVPQVGCFDTAFHRTQPALAQAFALPRRLSAEGIKRYGFHGLSYDYVARQLPEVIGERAKGAVVIAHLGNGASMCALRDGKSVASTMGFTALEGLMMGTRSGSLDPGVMLYLMEQKGMDTKALTRLLYKESGLLGVSGISQDMRTLLASAAPEAEEAVALFCYRIARELGSLAAAAGGLDALVFTGGIGEHAAPVREKVAAWSAWLGIAIDPAANTTPAGHARRLDTAGSRVAVAVVPTDEERMIARYTAETLGL</sequence>
<dbReference type="EC" id="2.7.2.1" evidence="9"/>
<comment type="subunit">
    <text evidence="9">Homodimer.</text>
</comment>
<keyword evidence="5 9" id="KW-0547">Nucleotide-binding</keyword>
<dbReference type="PROSITE" id="PS01076">
    <property type="entry name" value="ACETATE_KINASE_2"/>
    <property type="match status" value="1"/>
</dbReference>
<feature type="binding site" evidence="9">
    <location>
        <position position="15"/>
    </location>
    <ligand>
        <name>ATP</name>
        <dbReference type="ChEBI" id="CHEBI:30616"/>
    </ligand>
</feature>
<dbReference type="OrthoDB" id="9802453at2"/>
<gene>
    <name evidence="9" type="primary">ackA</name>
    <name evidence="11" type="ORF">Tharo_0838</name>
</gene>
<evidence type="ECO:0000256" key="5">
    <source>
        <dbReference type="ARBA" id="ARBA00022741"/>
    </source>
</evidence>
<evidence type="ECO:0000256" key="4">
    <source>
        <dbReference type="ARBA" id="ARBA00022723"/>
    </source>
</evidence>
<evidence type="ECO:0000256" key="7">
    <source>
        <dbReference type="ARBA" id="ARBA00022840"/>
    </source>
</evidence>
<accession>A0A2R4BKB8</accession>
<evidence type="ECO:0000256" key="3">
    <source>
        <dbReference type="ARBA" id="ARBA00022679"/>
    </source>
</evidence>